<keyword evidence="3" id="KW-1185">Reference proteome</keyword>
<dbReference type="Proteomes" id="UP001301769">
    <property type="component" value="Unassembled WGS sequence"/>
</dbReference>
<reference evidence="2" key="2">
    <citation type="submission" date="2023-05" db="EMBL/GenBank/DDBJ databases">
        <authorList>
            <consortium name="Lawrence Berkeley National Laboratory"/>
            <person name="Steindorff A."/>
            <person name="Hensen N."/>
            <person name="Bonometti L."/>
            <person name="Westerberg I."/>
            <person name="Brannstrom I.O."/>
            <person name="Guillou S."/>
            <person name="Cros-Aarteil S."/>
            <person name="Calhoun S."/>
            <person name="Haridas S."/>
            <person name="Kuo A."/>
            <person name="Mondo S."/>
            <person name="Pangilinan J."/>
            <person name="Riley R."/>
            <person name="Labutti K."/>
            <person name="Andreopoulos B."/>
            <person name="Lipzen A."/>
            <person name="Chen C."/>
            <person name="Yanf M."/>
            <person name="Daum C."/>
            <person name="Ng V."/>
            <person name="Clum A."/>
            <person name="Ohm R."/>
            <person name="Martin F."/>
            <person name="Silar P."/>
            <person name="Natvig D."/>
            <person name="Lalanne C."/>
            <person name="Gautier V."/>
            <person name="Ament-Velasquez S.L."/>
            <person name="Kruys A."/>
            <person name="Hutchinson M.I."/>
            <person name="Powell A.J."/>
            <person name="Barry K."/>
            <person name="Miller A.N."/>
            <person name="Grigoriev I.V."/>
            <person name="Debuchy R."/>
            <person name="Gladieux P."/>
            <person name="Thoren M.H."/>
            <person name="Johannesson H."/>
        </authorList>
    </citation>
    <scope>NUCLEOTIDE SEQUENCE</scope>
    <source>
        <strain evidence="2">PSN293</strain>
    </source>
</reference>
<comment type="caution">
    <text evidence="2">The sequence shown here is derived from an EMBL/GenBank/DDBJ whole genome shotgun (WGS) entry which is preliminary data.</text>
</comment>
<sequence length="375" mass="42602">MRSSWMALILGATALVQSTPTNVPLPSLVPRGYHPYGPVRWTLHDSCGMPLLPILGVAMASRAKERSKLSVPILETWVTECVKYPKCSLYREQCELLFGPFGRSYDSVKNFERRCNQTIEHMKHAADIQGPISGRRPDQPEESKLYTNSDEWKGLEKLSKHYMNFCAPDLGSSSTGSDDSMHDKALDEDIGLDTPLGRMYQDVKENAAHNDSYHSSRYTAPQLVTRQHKRPKYFSWGIFGSQAWAQRFRIAATITFHPVWPNTLAEKEKGLESAILHNGDYFAPDLRELPCKEEEPVPIERLERVSGLFHSELFRLNGLGRLGDDNGTRSYGWAGVRESGNHELPEFYMYLGLQMELWSRNLTLNYDGTVGELQE</sequence>
<dbReference type="EMBL" id="MU858259">
    <property type="protein sequence ID" value="KAK4208087.1"/>
    <property type="molecule type" value="Genomic_DNA"/>
</dbReference>
<evidence type="ECO:0000313" key="2">
    <source>
        <dbReference type="EMBL" id="KAK4208087.1"/>
    </source>
</evidence>
<evidence type="ECO:0000313" key="3">
    <source>
        <dbReference type="Proteomes" id="UP001301769"/>
    </source>
</evidence>
<organism evidence="2 3">
    <name type="scientific">Rhypophila decipiens</name>
    <dbReference type="NCBI Taxonomy" id="261697"/>
    <lineage>
        <taxon>Eukaryota</taxon>
        <taxon>Fungi</taxon>
        <taxon>Dikarya</taxon>
        <taxon>Ascomycota</taxon>
        <taxon>Pezizomycotina</taxon>
        <taxon>Sordariomycetes</taxon>
        <taxon>Sordariomycetidae</taxon>
        <taxon>Sordariales</taxon>
        <taxon>Naviculisporaceae</taxon>
        <taxon>Rhypophila</taxon>
    </lineage>
</organism>
<dbReference type="AlphaFoldDB" id="A0AAN7B308"/>
<protein>
    <submittedName>
        <fullName evidence="2">Uncharacterized protein</fullName>
    </submittedName>
</protein>
<feature type="chain" id="PRO_5042918793" evidence="1">
    <location>
        <begin position="19"/>
        <end position="375"/>
    </location>
</feature>
<name>A0AAN7B308_9PEZI</name>
<accession>A0AAN7B308</accession>
<evidence type="ECO:0000256" key="1">
    <source>
        <dbReference type="SAM" id="SignalP"/>
    </source>
</evidence>
<reference evidence="2" key="1">
    <citation type="journal article" date="2023" name="Mol. Phylogenet. Evol.">
        <title>Genome-scale phylogeny and comparative genomics of the fungal order Sordariales.</title>
        <authorList>
            <person name="Hensen N."/>
            <person name="Bonometti L."/>
            <person name="Westerberg I."/>
            <person name="Brannstrom I.O."/>
            <person name="Guillou S."/>
            <person name="Cros-Aarteil S."/>
            <person name="Calhoun S."/>
            <person name="Haridas S."/>
            <person name="Kuo A."/>
            <person name="Mondo S."/>
            <person name="Pangilinan J."/>
            <person name="Riley R."/>
            <person name="LaButti K."/>
            <person name="Andreopoulos B."/>
            <person name="Lipzen A."/>
            <person name="Chen C."/>
            <person name="Yan M."/>
            <person name="Daum C."/>
            <person name="Ng V."/>
            <person name="Clum A."/>
            <person name="Steindorff A."/>
            <person name="Ohm R.A."/>
            <person name="Martin F."/>
            <person name="Silar P."/>
            <person name="Natvig D.O."/>
            <person name="Lalanne C."/>
            <person name="Gautier V."/>
            <person name="Ament-Velasquez S.L."/>
            <person name="Kruys A."/>
            <person name="Hutchinson M.I."/>
            <person name="Powell A.J."/>
            <person name="Barry K."/>
            <person name="Miller A.N."/>
            <person name="Grigoriev I.V."/>
            <person name="Debuchy R."/>
            <person name="Gladieux P."/>
            <person name="Hiltunen Thoren M."/>
            <person name="Johannesson H."/>
        </authorList>
    </citation>
    <scope>NUCLEOTIDE SEQUENCE</scope>
    <source>
        <strain evidence="2">PSN293</strain>
    </source>
</reference>
<gene>
    <name evidence="2" type="ORF">QBC37DRAFT_405618</name>
</gene>
<proteinExistence type="predicted"/>
<keyword evidence="1" id="KW-0732">Signal</keyword>
<feature type="signal peptide" evidence="1">
    <location>
        <begin position="1"/>
        <end position="18"/>
    </location>
</feature>